<dbReference type="GeneID" id="31927545"/>
<dbReference type="AlphaFoldDB" id="A0AB72UCT8"/>
<dbReference type="KEGG" id="txi:TH3_09370"/>
<organism evidence="1 2">
    <name type="scientific">Thalassospira xiamenensis M-5 = DSM 17429</name>
    <dbReference type="NCBI Taxonomy" id="1123366"/>
    <lineage>
        <taxon>Bacteria</taxon>
        <taxon>Pseudomonadati</taxon>
        <taxon>Pseudomonadota</taxon>
        <taxon>Alphaproteobacteria</taxon>
        <taxon>Rhodospirillales</taxon>
        <taxon>Thalassospiraceae</taxon>
        <taxon>Thalassospira</taxon>
    </lineage>
</organism>
<dbReference type="Proteomes" id="UP000007127">
    <property type="component" value="Chromosome"/>
</dbReference>
<protein>
    <recommendedName>
        <fullName evidence="3">Transmembrane protein</fullName>
    </recommendedName>
</protein>
<name>A0AB72UCT8_9PROT</name>
<evidence type="ECO:0000313" key="1">
    <source>
        <dbReference type="EMBL" id="AJD51990.1"/>
    </source>
</evidence>
<evidence type="ECO:0008006" key="3">
    <source>
        <dbReference type="Google" id="ProtNLM"/>
    </source>
</evidence>
<gene>
    <name evidence="1" type="ORF">TH3_09370</name>
</gene>
<evidence type="ECO:0000313" key="2">
    <source>
        <dbReference type="Proteomes" id="UP000007127"/>
    </source>
</evidence>
<reference evidence="1 2" key="1">
    <citation type="journal article" date="2012" name="J. Bacteriol.">
        <title>Genome sequence of Thalassospira xiamenensis type strain M-5.</title>
        <authorList>
            <person name="Lai Q."/>
            <person name="Shao Z."/>
        </authorList>
    </citation>
    <scope>NUCLEOTIDE SEQUENCE [LARGE SCALE GENOMIC DNA]</scope>
    <source>
        <strain evidence="1 2">M-5</strain>
    </source>
</reference>
<dbReference type="EMBL" id="CP004388">
    <property type="protein sequence ID" value="AJD51990.1"/>
    <property type="molecule type" value="Genomic_DNA"/>
</dbReference>
<dbReference type="RefSeq" id="WP_007092174.1">
    <property type="nucleotide sequence ID" value="NZ_CP004388.1"/>
</dbReference>
<accession>A0AB72UCT8</accession>
<proteinExistence type="predicted"/>
<sequence length="147" mass="15528">MNQPPSQAAKAIDHRDRSQSLPGLLRHAAFCLIACALILFGGGTSVTDTPISDGSTFPYPFNSVNHDSGPSQAVLPVALDRAIASPRQTPDDLPSHKPTFPDDAVVVPSVTQHTAAQRAKCIFVASAIPTHGAEILPFSPRAPPFRV</sequence>